<evidence type="ECO:0000259" key="5">
    <source>
        <dbReference type="Pfam" id="PF26215"/>
    </source>
</evidence>
<keyword evidence="7" id="KW-1185">Reference proteome</keyword>
<feature type="compositionally biased region" description="Basic and acidic residues" evidence="4">
    <location>
        <begin position="448"/>
        <end position="468"/>
    </location>
</feature>
<feature type="domain" description="Helix-turn-helix" evidence="5">
    <location>
        <begin position="192"/>
        <end position="247"/>
    </location>
</feature>
<dbReference type="InterPro" id="IPR018784">
    <property type="entry name" value="LLPH-like"/>
</dbReference>
<evidence type="ECO:0000256" key="2">
    <source>
        <dbReference type="ARBA" id="ARBA00034141"/>
    </source>
</evidence>
<dbReference type="Pfam" id="PF10169">
    <property type="entry name" value="LLPH"/>
    <property type="match status" value="1"/>
</dbReference>
<dbReference type="InterPro" id="IPR058912">
    <property type="entry name" value="HTH_animal"/>
</dbReference>
<dbReference type="PANTHER" id="PTHR21301:SF12">
    <property type="match status" value="1"/>
</dbReference>
<evidence type="ECO:0000256" key="4">
    <source>
        <dbReference type="SAM" id="MobiDB-lite"/>
    </source>
</evidence>
<protein>
    <recommendedName>
        <fullName evidence="2">Protein LLP homolog</fullName>
    </recommendedName>
    <alternativeName>
        <fullName evidence="3">Protein LAPS18-like</fullName>
    </alternativeName>
</protein>
<gene>
    <name evidence="6" type="ORF">RIMI_LOCUS5749039</name>
</gene>
<dbReference type="Proteomes" id="UP001176940">
    <property type="component" value="Unassembled WGS sequence"/>
</dbReference>
<evidence type="ECO:0000313" key="6">
    <source>
        <dbReference type="EMBL" id="CAJ0934006.1"/>
    </source>
</evidence>
<feature type="region of interest" description="Disordered" evidence="4">
    <location>
        <begin position="441"/>
        <end position="492"/>
    </location>
</feature>
<accession>A0ABN9L907</accession>
<dbReference type="Pfam" id="PF26215">
    <property type="entry name" value="HTH_animal"/>
    <property type="match status" value="1"/>
</dbReference>
<sequence length="492" mass="56351">MHLIPAYLKDTGHILRILKKVKWKPNYILGTLDIKSLYTVIDQKMGCLIAGQFLQLLGTYPETQVSFIEECIDFILQHNYFLYEGDFFLLVCGTAMGTRFAPSYANLFVAKWEESHIYTSGNLRPGLILWHRFIDDVLFVWDGPKNDLDLFISGLDNNNFGLEFTPTISTTDIYDSQLLTKCYRKNVDSNSFINISSCHLPVWLTNIPKGQYTRIRRNCTLEDFNKESEVLTQQFLDKGYPCPLLEQAKQEGNRRNLTPKVVVQFLLSTVIPHMFYRSDQNALETNLPADSAGALRMRSPFWKMAAPRKEDGRTTGGSTSGKWRRVHSEDIVLFSVLPLVPIESAPFPSVERIRGSPLCSVGPACRVRPWRSALCCRGKMAKSLRSKWKRKMRAEKRKKNAPKELARLKNVLAKANVDVLMEDVKDITTVVTAEKVKEKAAVEAAEGESSKMETDGKRNKKTLRDEHGQYPVWMHPRQRKKLKTQRGKKRKI</sequence>
<comment type="similarity">
    <text evidence="1">Belongs to the learning-associated protein family.</text>
</comment>
<evidence type="ECO:0000313" key="7">
    <source>
        <dbReference type="Proteomes" id="UP001176940"/>
    </source>
</evidence>
<organism evidence="6 7">
    <name type="scientific">Ranitomeya imitator</name>
    <name type="common">mimic poison frog</name>
    <dbReference type="NCBI Taxonomy" id="111125"/>
    <lineage>
        <taxon>Eukaryota</taxon>
        <taxon>Metazoa</taxon>
        <taxon>Chordata</taxon>
        <taxon>Craniata</taxon>
        <taxon>Vertebrata</taxon>
        <taxon>Euteleostomi</taxon>
        <taxon>Amphibia</taxon>
        <taxon>Batrachia</taxon>
        <taxon>Anura</taxon>
        <taxon>Neobatrachia</taxon>
        <taxon>Hyloidea</taxon>
        <taxon>Dendrobatidae</taxon>
        <taxon>Dendrobatinae</taxon>
        <taxon>Ranitomeya</taxon>
    </lineage>
</organism>
<evidence type="ECO:0000256" key="3">
    <source>
        <dbReference type="ARBA" id="ARBA00034144"/>
    </source>
</evidence>
<proteinExistence type="inferred from homology"/>
<feature type="compositionally biased region" description="Basic residues" evidence="4">
    <location>
        <begin position="476"/>
        <end position="492"/>
    </location>
</feature>
<comment type="caution">
    <text evidence="6">The sequence shown here is derived from an EMBL/GenBank/DDBJ whole genome shotgun (WGS) entry which is preliminary data.</text>
</comment>
<reference evidence="6" key="1">
    <citation type="submission" date="2023-07" db="EMBL/GenBank/DDBJ databases">
        <authorList>
            <person name="Stuckert A."/>
        </authorList>
    </citation>
    <scope>NUCLEOTIDE SEQUENCE</scope>
</reference>
<evidence type="ECO:0000256" key="1">
    <source>
        <dbReference type="ARBA" id="ARBA00034118"/>
    </source>
</evidence>
<name>A0ABN9L907_9NEOB</name>
<dbReference type="EMBL" id="CAUEEQ010009993">
    <property type="protein sequence ID" value="CAJ0934006.1"/>
    <property type="molecule type" value="Genomic_DNA"/>
</dbReference>
<dbReference type="PANTHER" id="PTHR21301">
    <property type="entry name" value="REVERSE TRANSCRIPTASE"/>
    <property type="match status" value="1"/>
</dbReference>